<dbReference type="PANTHER" id="PTHR43791:SF65">
    <property type="entry name" value="MAJOR FACILITATOR SUPERFAMILY (MFS) PROFILE DOMAIN-CONTAINING PROTEIN-RELATED"/>
    <property type="match status" value="1"/>
</dbReference>
<feature type="transmembrane region" description="Helical" evidence="6">
    <location>
        <begin position="467"/>
        <end position="487"/>
    </location>
</feature>
<gene>
    <name evidence="7" type="ORF">B9G98_01949</name>
</gene>
<feature type="transmembrane region" description="Helical" evidence="6">
    <location>
        <begin position="229"/>
        <end position="248"/>
    </location>
</feature>
<name>A0A2T0FHB1_9ASCO</name>
<dbReference type="OrthoDB" id="1935484at2759"/>
<dbReference type="Proteomes" id="UP000238350">
    <property type="component" value="Unassembled WGS sequence"/>
</dbReference>
<reference evidence="7 8" key="1">
    <citation type="submission" date="2017-04" db="EMBL/GenBank/DDBJ databases">
        <title>Genome sequencing of [Candida] sorbophila.</title>
        <authorList>
            <person name="Ahn J.O."/>
        </authorList>
    </citation>
    <scope>NUCLEOTIDE SEQUENCE [LARGE SCALE GENOMIC DNA]</scope>
    <source>
        <strain evidence="7 8">DS02</strain>
    </source>
</reference>
<dbReference type="Pfam" id="PF07690">
    <property type="entry name" value="MFS_1"/>
    <property type="match status" value="1"/>
</dbReference>
<dbReference type="Gene3D" id="1.20.1250.20">
    <property type="entry name" value="MFS general substrate transporter like domains"/>
    <property type="match status" value="2"/>
</dbReference>
<dbReference type="RefSeq" id="XP_024664274.1">
    <property type="nucleotide sequence ID" value="XM_024808506.1"/>
</dbReference>
<dbReference type="PANTHER" id="PTHR43791">
    <property type="entry name" value="PERMEASE-RELATED"/>
    <property type="match status" value="1"/>
</dbReference>
<dbReference type="GO" id="GO:0016020">
    <property type="term" value="C:membrane"/>
    <property type="evidence" value="ECO:0007669"/>
    <property type="project" value="UniProtKB-SubCell"/>
</dbReference>
<evidence type="ECO:0000313" key="8">
    <source>
        <dbReference type="Proteomes" id="UP000238350"/>
    </source>
</evidence>
<dbReference type="InterPro" id="IPR011701">
    <property type="entry name" value="MFS"/>
</dbReference>
<evidence type="ECO:0000256" key="5">
    <source>
        <dbReference type="ARBA" id="ARBA00023136"/>
    </source>
</evidence>
<keyword evidence="8" id="KW-1185">Reference proteome</keyword>
<evidence type="ECO:0000256" key="6">
    <source>
        <dbReference type="SAM" id="Phobius"/>
    </source>
</evidence>
<keyword evidence="3 6" id="KW-0812">Transmembrane</keyword>
<dbReference type="STRING" id="45607.A0A2T0FHB1"/>
<evidence type="ECO:0000256" key="3">
    <source>
        <dbReference type="ARBA" id="ARBA00022692"/>
    </source>
</evidence>
<evidence type="ECO:0000313" key="7">
    <source>
        <dbReference type="EMBL" id="PRT54329.1"/>
    </source>
</evidence>
<proteinExistence type="predicted"/>
<feature type="transmembrane region" description="Helical" evidence="6">
    <location>
        <begin position="260"/>
        <end position="281"/>
    </location>
</feature>
<dbReference type="InterPro" id="IPR036259">
    <property type="entry name" value="MFS_trans_sf"/>
</dbReference>
<feature type="transmembrane region" description="Helical" evidence="6">
    <location>
        <begin position="499"/>
        <end position="520"/>
    </location>
</feature>
<comment type="caution">
    <text evidence="7">The sequence shown here is derived from an EMBL/GenBank/DDBJ whole genome shotgun (WGS) entry which is preliminary data.</text>
</comment>
<keyword evidence="2" id="KW-0813">Transport</keyword>
<dbReference type="GO" id="GO:0022857">
    <property type="term" value="F:transmembrane transporter activity"/>
    <property type="evidence" value="ECO:0007669"/>
    <property type="project" value="InterPro"/>
</dbReference>
<evidence type="ECO:0000256" key="4">
    <source>
        <dbReference type="ARBA" id="ARBA00022989"/>
    </source>
</evidence>
<feature type="transmembrane region" description="Helical" evidence="6">
    <location>
        <begin position="377"/>
        <end position="396"/>
    </location>
</feature>
<dbReference type="GeneID" id="36515697"/>
<dbReference type="AlphaFoldDB" id="A0A2T0FHB1"/>
<keyword evidence="5 6" id="KW-0472">Membrane</keyword>
<feature type="transmembrane region" description="Helical" evidence="6">
    <location>
        <begin position="403"/>
        <end position="424"/>
    </location>
</feature>
<feature type="transmembrane region" description="Helical" evidence="6">
    <location>
        <begin position="197"/>
        <end position="217"/>
    </location>
</feature>
<evidence type="ECO:0000256" key="2">
    <source>
        <dbReference type="ARBA" id="ARBA00022448"/>
    </source>
</evidence>
<feature type="transmembrane region" description="Helical" evidence="6">
    <location>
        <begin position="436"/>
        <end position="455"/>
    </location>
</feature>
<dbReference type="EMBL" id="NDIQ01000021">
    <property type="protein sequence ID" value="PRT54329.1"/>
    <property type="molecule type" value="Genomic_DNA"/>
</dbReference>
<dbReference type="SUPFAM" id="SSF103473">
    <property type="entry name" value="MFS general substrate transporter"/>
    <property type="match status" value="1"/>
</dbReference>
<organism evidence="7 8">
    <name type="scientific">Wickerhamiella sorbophila</name>
    <dbReference type="NCBI Taxonomy" id="45607"/>
    <lineage>
        <taxon>Eukaryota</taxon>
        <taxon>Fungi</taxon>
        <taxon>Dikarya</taxon>
        <taxon>Ascomycota</taxon>
        <taxon>Saccharomycotina</taxon>
        <taxon>Dipodascomycetes</taxon>
        <taxon>Dipodascales</taxon>
        <taxon>Trichomonascaceae</taxon>
        <taxon>Wickerhamiella</taxon>
    </lineage>
</organism>
<sequence length="560" mass="63702">MAYSNHSQSGSTSSSGSVASDKVFYDINQNEIIEGSNASFETEDLAPLAVDHIFQNAEKCKTWNAVYKKAQYEGLHHFDPTFVWTKKEERSVLLRTELRVTFVAFLLFVALDIDRYNMANATAGTILKDLKLTTNDYNLGSTVNLVCFLASELPSQLLSKKIGPDRWIPIQLTAWSLVATFQCFMQNKAGFLVCRGLLGALQGGFIPDVSLWISYFYTNSEMSTRLGYFYIANPLTQALASLLSYGIFSLHGHSGWAGWRWVFMIEGLITLVLGISAFFLMPPSVTQTKVWFRPNGWYTERQEKILVNRVLRDDPSKGDMHNREALTFGMIWKSITDYDLWPVYVCRLLTDIIGTPISKYQAILYRSQGFSTMKTNLLMIPPNILTIFTLLASVHLSKWSRQFAYVYCFSALWWIPCLAAMRWWPGFLHNVWGSYALIFIGLGAPPDWPLSISWVSANSYSVRTRTVSGALVNIASQLAAIIGANIFRKDDAPRYQRGVKQLFGIAVTSFFVPFLVKCYYMARNNWKSRKWANLSLEDQAEYDHKNVAEGNKRLDFLFVH</sequence>
<evidence type="ECO:0000256" key="1">
    <source>
        <dbReference type="ARBA" id="ARBA00004141"/>
    </source>
</evidence>
<protein>
    <submittedName>
        <fullName evidence="7">Uncharacterized protein</fullName>
    </submittedName>
</protein>
<comment type="subcellular location">
    <subcellularLocation>
        <location evidence="1">Membrane</location>
        <topology evidence="1">Multi-pass membrane protein</topology>
    </subcellularLocation>
</comment>
<dbReference type="FunFam" id="1.20.1250.20:FF:000106">
    <property type="entry name" value="MFS transporter, putative"/>
    <property type="match status" value="1"/>
</dbReference>
<accession>A0A2T0FHB1</accession>
<keyword evidence="4 6" id="KW-1133">Transmembrane helix</keyword>